<dbReference type="Proteomes" id="UP000298663">
    <property type="component" value="Chromosome X"/>
</dbReference>
<evidence type="ECO:0000313" key="1">
    <source>
        <dbReference type="EMBL" id="TMS33741.1"/>
    </source>
</evidence>
<dbReference type="EMBL" id="CM016762">
    <property type="protein sequence ID" value="TMS33741.1"/>
    <property type="molecule type" value="Genomic_DNA"/>
</dbReference>
<keyword evidence="2" id="KW-1185">Reference proteome</keyword>
<dbReference type="EMBL" id="AZBU02000001">
    <property type="protein sequence ID" value="TMS33741.1"/>
    <property type="molecule type" value="Genomic_DNA"/>
</dbReference>
<comment type="caution">
    <text evidence="1">The sequence shown here is derived from an EMBL/GenBank/DDBJ whole genome shotgun (WGS) entry which is preliminary data.</text>
</comment>
<organism evidence="1 2">
    <name type="scientific">Steinernema carpocapsae</name>
    <name type="common">Entomopathogenic nematode</name>
    <dbReference type="NCBI Taxonomy" id="34508"/>
    <lineage>
        <taxon>Eukaryota</taxon>
        <taxon>Metazoa</taxon>
        <taxon>Ecdysozoa</taxon>
        <taxon>Nematoda</taxon>
        <taxon>Chromadorea</taxon>
        <taxon>Rhabditida</taxon>
        <taxon>Tylenchina</taxon>
        <taxon>Panagrolaimomorpha</taxon>
        <taxon>Strongyloidoidea</taxon>
        <taxon>Steinernematidae</taxon>
        <taxon>Steinernema</taxon>
    </lineage>
</organism>
<sequence length="72" mass="8150">MHTQHRDNSMQANNDAFLKKGAKKTCLLGFSTTRLLALRIIRAAINKLVNLLKCFFGTDHLVDNASFIEFLL</sequence>
<proteinExistence type="predicted"/>
<evidence type="ECO:0000313" key="2">
    <source>
        <dbReference type="Proteomes" id="UP000298663"/>
    </source>
</evidence>
<reference evidence="1 2" key="1">
    <citation type="journal article" date="2015" name="Genome Biol.">
        <title>Comparative genomics of Steinernema reveals deeply conserved gene regulatory networks.</title>
        <authorList>
            <person name="Dillman A.R."/>
            <person name="Macchietto M."/>
            <person name="Porter C.F."/>
            <person name="Rogers A."/>
            <person name="Williams B."/>
            <person name="Antoshechkin I."/>
            <person name="Lee M.M."/>
            <person name="Goodwin Z."/>
            <person name="Lu X."/>
            <person name="Lewis E.E."/>
            <person name="Goodrich-Blair H."/>
            <person name="Stock S.P."/>
            <person name="Adams B.J."/>
            <person name="Sternberg P.W."/>
            <person name="Mortazavi A."/>
        </authorList>
    </citation>
    <scope>NUCLEOTIDE SEQUENCE [LARGE SCALE GENOMIC DNA]</scope>
    <source>
        <strain evidence="1 2">ALL</strain>
    </source>
</reference>
<protein>
    <submittedName>
        <fullName evidence="1">Uncharacterized protein</fullName>
    </submittedName>
</protein>
<reference evidence="1 2" key="2">
    <citation type="journal article" date="2019" name="G3 (Bethesda)">
        <title>Hybrid Assembly of the Genome of the Entomopathogenic Nematode Steinernema carpocapsae Identifies the X-Chromosome.</title>
        <authorList>
            <person name="Serra L."/>
            <person name="Macchietto M."/>
            <person name="Macias-Munoz A."/>
            <person name="McGill C.J."/>
            <person name="Rodriguez I.M."/>
            <person name="Rodriguez B."/>
            <person name="Murad R."/>
            <person name="Mortazavi A."/>
        </authorList>
    </citation>
    <scope>NUCLEOTIDE SEQUENCE [LARGE SCALE GENOMIC DNA]</scope>
    <source>
        <strain evidence="1 2">ALL</strain>
    </source>
</reference>
<accession>A0A4U8ULT0</accession>
<name>A0A4U8ULT0_STECR</name>
<gene>
    <name evidence="1" type="ORF">L596_001444</name>
</gene>
<dbReference type="AlphaFoldDB" id="A0A4U8ULT0"/>